<dbReference type="GO" id="GO:0032979">
    <property type="term" value="P:protein insertion into mitochondrial inner membrane from matrix"/>
    <property type="evidence" value="ECO:0007669"/>
    <property type="project" value="TreeGrafter"/>
</dbReference>
<sequence>MFNSRLLFQPGRQLVSRHAPLSPPSITRQRSQAFHATAQRKDGFIEAIVQYPREMLQLLHSTGIPWCATLPLSAFMLRAVLVTTMGSRSRSIQARYLALNPLRQAMTLQTKKDVMASGKFQSPAHLKATVGRASGIEISDLHKRWKCGLRPQLGWTLLQIPIFLTMAETIRKMCNTRQGLLGMAASSIGLGKSEEKVDWTEGTDAAAAIETNEYLEPSLANEGMLWFPDLLVPDPTGALPYITSVLMFYNIWKTKNTPDQMTGFSKGLRRVLLFVALLIGPFTQAAPAALLLYWASSTTSVMLWNVWLDRRYPSPTGFSACKRPLMLMPPPLKARRV</sequence>
<dbReference type="AlphaFoldDB" id="A0A6A6E1I2"/>
<evidence type="ECO:0000313" key="7">
    <source>
        <dbReference type="EMBL" id="KAF2184348.1"/>
    </source>
</evidence>
<dbReference type="GO" id="GO:0033617">
    <property type="term" value="P:mitochondrial respiratory chain complex IV assembly"/>
    <property type="evidence" value="ECO:0007669"/>
    <property type="project" value="TreeGrafter"/>
</dbReference>
<keyword evidence="8" id="KW-1185">Reference proteome</keyword>
<comment type="subcellular location">
    <subcellularLocation>
        <location evidence="1">Membrane</location>
        <topology evidence="1">Multi-pass membrane protein</topology>
    </subcellularLocation>
</comment>
<accession>A0A6A6E1I2</accession>
<evidence type="ECO:0008006" key="9">
    <source>
        <dbReference type="Google" id="ProtNLM"/>
    </source>
</evidence>
<keyword evidence="4 6" id="KW-1133">Transmembrane helix</keyword>
<evidence type="ECO:0000256" key="2">
    <source>
        <dbReference type="ARBA" id="ARBA00009877"/>
    </source>
</evidence>
<keyword evidence="5 6" id="KW-0472">Membrane</keyword>
<dbReference type="PANTHER" id="PTHR12428:SF65">
    <property type="entry name" value="CYTOCHROME C OXIDASE ASSEMBLY PROTEIN COX18, MITOCHONDRIAL"/>
    <property type="match status" value="1"/>
</dbReference>
<evidence type="ECO:0000256" key="4">
    <source>
        <dbReference type="ARBA" id="ARBA00022989"/>
    </source>
</evidence>
<name>A0A6A6E1I2_9PEZI</name>
<evidence type="ECO:0000256" key="1">
    <source>
        <dbReference type="ARBA" id="ARBA00004141"/>
    </source>
</evidence>
<proteinExistence type="inferred from homology"/>
<evidence type="ECO:0000256" key="6">
    <source>
        <dbReference type="SAM" id="Phobius"/>
    </source>
</evidence>
<dbReference type="GO" id="GO:0005743">
    <property type="term" value="C:mitochondrial inner membrane"/>
    <property type="evidence" value="ECO:0007669"/>
    <property type="project" value="TreeGrafter"/>
</dbReference>
<keyword evidence="3 6" id="KW-0812">Transmembrane</keyword>
<evidence type="ECO:0000256" key="3">
    <source>
        <dbReference type="ARBA" id="ARBA00022692"/>
    </source>
</evidence>
<dbReference type="Proteomes" id="UP000800200">
    <property type="component" value="Unassembled WGS sequence"/>
</dbReference>
<evidence type="ECO:0000256" key="5">
    <source>
        <dbReference type="ARBA" id="ARBA00023136"/>
    </source>
</evidence>
<dbReference type="GO" id="GO:0032977">
    <property type="term" value="F:membrane insertase activity"/>
    <property type="evidence" value="ECO:0007669"/>
    <property type="project" value="InterPro"/>
</dbReference>
<dbReference type="EMBL" id="ML994638">
    <property type="protein sequence ID" value="KAF2184348.1"/>
    <property type="molecule type" value="Genomic_DNA"/>
</dbReference>
<dbReference type="OrthoDB" id="2148490at2759"/>
<gene>
    <name evidence="7" type="ORF">K469DRAFT_709081</name>
</gene>
<dbReference type="InterPro" id="IPR001708">
    <property type="entry name" value="YidC/ALB3/OXA1/COX18"/>
</dbReference>
<feature type="transmembrane region" description="Helical" evidence="6">
    <location>
        <begin position="271"/>
        <end position="295"/>
    </location>
</feature>
<comment type="similarity">
    <text evidence="2">Belongs to the OXA1/ALB3/YidC family.</text>
</comment>
<reference evidence="7" key="1">
    <citation type="journal article" date="2020" name="Stud. Mycol.">
        <title>101 Dothideomycetes genomes: a test case for predicting lifestyles and emergence of pathogens.</title>
        <authorList>
            <person name="Haridas S."/>
            <person name="Albert R."/>
            <person name="Binder M."/>
            <person name="Bloem J."/>
            <person name="Labutti K."/>
            <person name="Salamov A."/>
            <person name="Andreopoulos B."/>
            <person name="Baker S."/>
            <person name="Barry K."/>
            <person name="Bills G."/>
            <person name="Bluhm B."/>
            <person name="Cannon C."/>
            <person name="Castanera R."/>
            <person name="Culley D."/>
            <person name="Daum C."/>
            <person name="Ezra D."/>
            <person name="Gonzalez J."/>
            <person name="Henrissat B."/>
            <person name="Kuo A."/>
            <person name="Liang C."/>
            <person name="Lipzen A."/>
            <person name="Lutzoni F."/>
            <person name="Magnuson J."/>
            <person name="Mondo S."/>
            <person name="Nolan M."/>
            <person name="Ohm R."/>
            <person name="Pangilinan J."/>
            <person name="Park H.-J."/>
            <person name="Ramirez L."/>
            <person name="Alfaro M."/>
            <person name="Sun H."/>
            <person name="Tritt A."/>
            <person name="Yoshinaga Y."/>
            <person name="Zwiers L.-H."/>
            <person name="Turgeon B."/>
            <person name="Goodwin S."/>
            <person name="Spatafora J."/>
            <person name="Crous P."/>
            <person name="Grigoriev I."/>
        </authorList>
    </citation>
    <scope>NUCLEOTIDE SEQUENCE</scope>
    <source>
        <strain evidence="7">CBS 207.26</strain>
    </source>
</reference>
<dbReference type="PANTHER" id="PTHR12428">
    <property type="entry name" value="OXA1"/>
    <property type="match status" value="1"/>
</dbReference>
<evidence type="ECO:0000313" key="8">
    <source>
        <dbReference type="Proteomes" id="UP000800200"/>
    </source>
</evidence>
<protein>
    <recommendedName>
        <fullName evidence="9">Mitochondrial export translocase Oxa2</fullName>
    </recommendedName>
</protein>
<organism evidence="7 8">
    <name type="scientific">Zopfia rhizophila CBS 207.26</name>
    <dbReference type="NCBI Taxonomy" id="1314779"/>
    <lineage>
        <taxon>Eukaryota</taxon>
        <taxon>Fungi</taxon>
        <taxon>Dikarya</taxon>
        <taxon>Ascomycota</taxon>
        <taxon>Pezizomycotina</taxon>
        <taxon>Dothideomycetes</taxon>
        <taxon>Dothideomycetes incertae sedis</taxon>
        <taxon>Zopfiaceae</taxon>
        <taxon>Zopfia</taxon>
    </lineage>
</organism>